<name>A0A382W3K7_9ZZZZ</name>
<dbReference type="SUPFAM" id="SSF53686">
    <property type="entry name" value="Tryptophan synthase beta subunit-like PLP-dependent enzymes"/>
    <property type="match status" value="1"/>
</dbReference>
<dbReference type="InterPro" id="IPR050147">
    <property type="entry name" value="Ser/Thr_Dehydratase"/>
</dbReference>
<feature type="domain" description="Tryptophan synthase beta chain-like PALP" evidence="5">
    <location>
        <begin position="41"/>
        <end position="186"/>
    </location>
</feature>
<dbReference type="GO" id="GO:0009097">
    <property type="term" value="P:isoleucine biosynthetic process"/>
    <property type="evidence" value="ECO:0007669"/>
    <property type="project" value="TreeGrafter"/>
</dbReference>
<dbReference type="InterPro" id="IPR036052">
    <property type="entry name" value="TrpB-like_PALP_sf"/>
</dbReference>
<dbReference type="Gene3D" id="3.40.50.1100">
    <property type="match status" value="2"/>
</dbReference>
<protein>
    <recommendedName>
        <fullName evidence="5">Tryptophan synthase beta chain-like PALP domain-containing protein</fullName>
    </recommendedName>
</protein>
<keyword evidence="4" id="KW-0456">Lyase</keyword>
<evidence type="ECO:0000256" key="4">
    <source>
        <dbReference type="ARBA" id="ARBA00023239"/>
    </source>
</evidence>
<comment type="similarity">
    <text evidence="2">Belongs to the serine/threonine dehydratase family.</text>
</comment>
<accession>A0A382W3K7</accession>
<feature type="non-terminal residue" evidence="6">
    <location>
        <position position="186"/>
    </location>
</feature>
<dbReference type="GO" id="GO:0003941">
    <property type="term" value="F:L-serine ammonia-lyase activity"/>
    <property type="evidence" value="ECO:0007669"/>
    <property type="project" value="TreeGrafter"/>
</dbReference>
<evidence type="ECO:0000256" key="3">
    <source>
        <dbReference type="ARBA" id="ARBA00022898"/>
    </source>
</evidence>
<reference evidence="6" key="1">
    <citation type="submission" date="2018-05" db="EMBL/GenBank/DDBJ databases">
        <authorList>
            <person name="Lanie J.A."/>
            <person name="Ng W.-L."/>
            <person name="Kazmierczak K.M."/>
            <person name="Andrzejewski T.M."/>
            <person name="Davidsen T.M."/>
            <person name="Wayne K.J."/>
            <person name="Tettelin H."/>
            <person name="Glass J.I."/>
            <person name="Rusch D."/>
            <person name="Podicherti R."/>
            <person name="Tsui H.-C.T."/>
            <person name="Winkler M.E."/>
        </authorList>
    </citation>
    <scope>NUCLEOTIDE SEQUENCE</scope>
</reference>
<dbReference type="PANTHER" id="PTHR48078:SF6">
    <property type="entry name" value="L-THREONINE DEHYDRATASE CATABOLIC TDCB"/>
    <property type="match status" value="1"/>
</dbReference>
<organism evidence="6">
    <name type="scientific">marine metagenome</name>
    <dbReference type="NCBI Taxonomy" id="408172"/>
    <lineage>
        <taxon>unclassified sequences</taxon>
        <taxon>metagenomes</taxon>
        <taxon>ecological metagenomes</taxon>
    </lineage>
</organism>
<gene>
    <name evidence="6" type="ORF">METZ01_LOCUS405572</name>
</gene>
<keyword evidence="3" id="KW-0663">Pyridoxal phosphate</keyword>
<dbReference type="GO" id="GO:0030170">
    <property type="term" value="F:pyridoxal phosphate binding"/>
    <property type="evidence" value="ECO:0007669"/>
    <property type="project" value="InterPro"/>
</dbReference>
<dbReference type="EMBL" id="UINC01156350">
    <property type="protein sequence ID" value="SVD52718.1"/>
    <property type="molecule type" value="Genomic_DNA"/>
</dbReference>
<dbReference type="PROSITE" id="PS00165">
    <property type="entry name" value="DEHYDRATASE_SER_THR"/>
    <property type="match status" value="1"/>
</dbReference>
<dbReference type="AlphaFoldDB" id="A0A382W3K7"/>
<dbReference type="InterPro" id="IPR001926">
    <property type="entry name" value="TrpB-like_PALP"/>
</dbReference>
<dbReference type="GO" id="GO:0006565">
    <property type="term" value="P:L-serine catabolic process"/>
    <property type="evidence" value="ECO:0007669"/>
    <property type="project" value="TreeGrafter"/>
</dbReference>
<evidence type="ECO:0000259" key="5">
    <source>
        <dbReference type="Pfam" id="PF00291"/>
    </source>
</evidence>
<dbReference type="GO" id="GO:0006567">
    <property type="term" value="P:L-threonine catabolic process"/>
    <property type="evidence" value="ECO:0007669"/>
    <property type="project" value="TreeGrafter"/>
</dbReference>
<evidence type="ECO:0000313" key="6">
    <source>
        <dbReference type="EMBL" id="SVD52718.1"/>
    </source>
</evidence>
<evidence type="ECO:0000256" key="2">
    <source>
        <dbReference type="ARBA" id="ARBA00010869"/>
    </source>
</evidence>
<dbReference type="Pfam" id="PF00291">
    <property type="entry name" value="PALP"/>
    <property type="match status" value="1"/>
</dbReference>
<proteinExistence type="inferred from homology"/>
<comment type="cofactor">
    <cofactor evidence="1">
        <name>pyridoxal 5'-phosphate</name>
        <dbReference type="ChEBI" id="CHEBI:597326"/>
    </cofactor>
</comment>
<sequence length="186" mass="19928">MEGEFETARTDVEERVTNFHEGDRVVIGRSDIEAARMRIAGYVRRTPVHYLEASALSLKVPVTLKLELLQATGSFKLRGAFNNLLSADLTEAGVVAISGGNHGSAVAYAATRLGVASTVYVPQSYTTEVKLERMRSFGANVVAVPGTIEEAFKAYADHAAQTDALEVHPYDSDLTLAGQGTVGVEL</sequence>
<dbReference type="FunFam" id="3.40.50.1100:FF:000005">
    <property type="entry name" value="Threonine dehydratase catabolic"/>
    <property type="match status" value="1"/>
</dbReference>
<dbReference type="GO" id="GO:0004794">
    <property type="term" value="F:threonine deaminase activity"/>
    <property type="evidence" value="ECO:0007669"/>
    <property type="project" value="TreeGrafter"/>
</dbReference>
<dbReference type="PANTHER" id="PTHR48078">
    <property type="entry name" value="THREONINE DEHYDRATASE, MITOCHONDRIAL-RELATED"/>
    <property type="match status" value="1"/>
</dbReference>
<dbReference type="InterPro" id="IPR000634">
    <property type="entry name" value="Ser/Thr_deHydtase_PyrdxlP-BS"/>
</dbReference>
<evidence type="ECO:0000256" key="1">
    <source>
        <dbReference type="ARBA" id="ARBA00001933"/>
    </source>
</evidence>